<feature type="domain" description="Insecticide toxin TcdB middle/C-terminal" evidence="5">
    <location>
        <begin position="862"/>
        <end position="1012"/>
    </location>
</feature>
<dbReference type="InterPro" id="IPR003284">
    <property type="entry name" value="Sal_SpvB"/>
</dbReference>
<comment type="subcellular location">
    <subcellularLocation>
        <location evidence="1">Secreted</location>
    </subcellularLocation>
</comment>
<evidence type="ECO:0000313" key="8">
    <source>
        <dbReference type="Proteomes" id="UP000061348"/>
    </source>
</evidence>
<sequence length="1512" mass="169010">MVNHEESLQIAAPSLPKGGGAIQSIGNGLGPVGISGSASFELPLPISPGRGFAPDLTLGYSSTNGNSSFGIGWGKTPNAITRRTSTGVPAYTDEDVILGPDGEPWMPERNPRTGTEVSRVETAYNGLPVGPYTVVRYWPRTEGAFALIERWSDTDDPGGFWLIHSADGNLHLYGKTAASRRADPDVDACVGEWLLEESLNPRGEHIVYHYQADDHAGAQRYLSKVLYGNALADDQLYAWRVEAGQGVLWHFHLVFDHGERPTALMTAPPYEATQAWPGRSDPFSSYAYGFELRTRQLCRQVLMFHYFPDEPDMGPAPVLVRRLLLEYRPSPLGYSLLHAAHEQAIDRAGKVQSRPPLEFIYNAFELAPDPRRYQPFETMPGLDDGQRYQFVDLYGEGFPGILYSDDKAWYYRAPMRAKAASHPDDVAYDDWHELPEIPIADRLQAPRQFLSDLTGDGCLEWVVAQPGLCGFFTCNPDRSWSSFATVDAFPHEFFHPQGQLANLMGGGLSDLAMIGPRSVRLYANQRQAGFAPATQVKRKEGEDDLPLISNAATELVAFSDVLGSGQQHLIRIRHDRLECWPNLGRGRFGKGFRFSTLGFAYDEFDASRVLLADLDGSGAADLIYLKAECALVFMNRCGNGFDDAVELPWPKDVRYDRFCQVSTADLQGLGCSSLVLTVPHMSPMHWRYDFVAAKPYLLCATNNNQGAAASVKYRSSAQEWLDEKQQLLASDQPAVCRLPFPVPVVSEQVQCDEITGNRLTQRFEYRKGFYDGQVRTFRGFALLLATDTDAAAEASPESGFSEPVLRKTWFHVGQVIDPACDEYFNGDRAAHPLGATLLSHYHEADGVDELVVPQADELPGMLQALAGQVLRVETYGGRNAGDVPYSVEQNRYLVRVLDRPVGGQFAPYKVMLALSLESIAYQYEQQVDDPQCQHGINLRWDAFGSLTHGVRVSYARRLTAQDDPACQVDPNEITPQKRWWCDAHDSAQQVYYLSESLARFIHLTHPQGWRLALPFQQRDNALVLGKGSGPNGLQPDAISYEAFIAQTAANPLNPQAQRTLVGQSVQRYRDLSGVHPLPDGEAMFLALADELEIAELDEAALKAYDLLRNDEGEMPFDLEQKLLEVGYHKMRLVLPSIDGAQAPLWSVKRGFNTYAGLAGFYNVITVQQTRSHGVTHLSYDPYGCLNTRVRLPDGCETRVDSIDYRLLQPARIIDPNQNTQEVLYGAFGQVIATSFFGTERGQPVGFASLDDYRPPLGGTPGQIIDAPAAALQDAATAHFADPFSWMGRVPDADLQDRQWLDECVAQGDLLPSGHIRVSARLLSPSHALTPARQRLLSLIPQVRREPVHAVTLQADRYPLDPEKQIRVALSCWDGFGRALQSKQKVERGYAYHVQEDGSLALDGNCRPVTVQDVERWRVSERVEYNNKGLIVRIYRPYFADHHRYINDVSFRQHGYSDRQFYDPLGRPTRTVLAKEDYLRRHTYWPWYSIYEDENDTYEEVMAMKEARGKTLQ</sequence>
<dbReference type="InterPro" id="IPR028994">
    <property type="entry name" value="Integrin_alpha_N"/>
</dbReference>
<dbReference type="GO" id="GO:0106274">
    <property type="term" value="F:NAD+-protein-arginine ADP-ribosyltransferase activity"/>
    <property type="evidence" value="ECO:0007669"/>
    <property type="project" value="UniProtKB-EC"/>
</dbReference>
<feature type="domain" description="Insecticide toxin TcdB middle/N-terminal" evidence="6">
    <location>
        <begin position="647"/>
        <end position="812"/>
    </location>
</feature>
<name>A0A109LBC2_PSEFL</name>
<keyword evidence="2" id="KW-0964">Secreted</keyword>
<keyword evidence="7" id="KW-0808">Transferase</keyword>
<keyword evidence="7" id="KW-0328">Glycosyltransferase</keyword>
<dbReference type="SUPFAM" id="SSF69318">
    <property type="entry name" value="Integrin alpha N-terminal domain"/>
    <property type="match status" value="1"/>
</dbReference>
<evidence type="ECO:0000256" key="3">
    <source>
        <dbReference type="ARBA" id="ARBA00023026"/>
    </source>
</evidence>
<dbReference type="EC" id="2.4.2.31" evidence="7"/>
<evidence type="ECO:0000256" key="2">
    <source>
        <dbReference type="ARBA" id="ARBA00022525"/>
    </source>
</evidence>
<dbReference type="PATRIC" id="fig|294.194.peg.6508"/>
<organism evidence="7 8">
    <name type="scientific">Pseudomonas fluorescens</name>
    <dbReference type="NCBI Taxonomy" id="294"/>
    <lineage>
        <taxon>Bacteria</taxon>
        <taxon>Pseudomonadati</taxon>
        <taxon>Pseudomonadota</taxon>
        <taxon>Gammaproteobacteria</taxon>
        <taxon>Pseudomonadales</taxon>
        <taxon>Pseudomonadaceae</taxon>
        <taxon>Pseudomonas</taxon>
    </lineage>
</organism>
<accession>A0A109LBC2</accession>
<evidence type="ECO:0000256" key="1">
    <source>
        <dbReference type="ARBA" id="ARBA00004613"/>
    </source>
</evidence>
<evidence type="ECO:0000313" key="7">
    <source>
        <dbReference type="EMBL" id="KWV84488.1"/>
    </source>
</evidence>
<dbReference type="GO" id="GO:0005576">
    <property type="term" value="C:extracellular region"/>
    <property type="evidence" value="ECO:0007669"/>
    <property type="project" value="UniProtKB-SubCell"/>
</dbReference>
<keyword evidence="3" id="KW-0843">Virulence</keyword>
<protein>
    <submittedName>
        <fullName evidence="7">Mono(ADP-ribosyl)transferase SpvB</fullName>
        <ecNumber evidence="7">2.4.2.31</ecNumber>
    </submittedName>
</protein>
<gene>
    <name evidence="7" type="primary">spvB</name>
    <name evidence="7" type="ORF">PFLmoz3_05885</name>
</gene>
<dbReference type="Pfam" id="PF12255">
    <property type="entry name" value="TcdB_toxin_midC"/>
    <property type="match status" value="1"/>
</dbReference>
<dbReference type="PRINTS" id="PR01341">
    <property type="entry name" value="SALSPVBPROT"/>
</dbReference>
<dbReference type="InterPro" id="IPR022044">
    <property type="entry name" value="TcdB_toxin_mid/C"/>
</dbReference>
<reference evidence="7 8" key="1">
    <citation type="submission" date="2015-05" db="EMBL/GenBank/DDBJ databases">
        <title>A genomic and transcriptomic approach to investigate the blue pigment phenotype in Pseudomonas fluorescens.</title>
        <authorList>
            <person name="Andreani N.A."/>
            <person name="Cardazzo B."/>
        </authorList>
    </citation>
    <scope>NUCLEOTIDE SEQUENCE [LARGE SCALE GENOMIC DNA]</scope>
    <source>
        <strain evidence="7 8">Ps_22</strain>
    </source>
</reference>
<dbReference type="RefSeq" id="WP_230960194.1">
    <property type="nucleotide sequence ID" value="NZ_LCYA01000178.1"/>
</dbReference>
<dbReference type="InterPro" id="IPR022045">
    <property type="entry name" value="TcdB_toxin_mid/N"/>
</dbReference>
<evidence type="ECO:0000256" key="4">
    <source>
        <dbReference type="SAM" id="MobiDB-lite"/>
    </source>
</evidence>
<dbReference type="EMBL" id="LCYA01000178">
    <property type="protein sequence ID" value="KWV84488.1"/>
    <property type="molecule type" value="Genomic_DNA"/>
</dbReference>
<dbReference type="Pfam" id="PF12256">
    <property type="entry name" value="TcdB_toxin_midN"/>
    <property type="match status" value="1"/>
</dbReference>
<proteinExistence type="predicted"/>
<evidence type="ECO:0000259" key="6">
    <source>
        <dbReference type="Pfam" id="PF12256"/>
    </source>
</evidence>
<evidence type="ECO:0000259" key="5">
    <source>
        <dbReference type="Pfam" id="PF12255"/>
    </source>
</evidence>
<feature type="region of interest" description="Disordered" evidence="4">
    <location>
        <begin position="92"/>
        <end position="116"/>
    </location>
</feature>
<dbReference type="GO" id="GO:0005737">
    <property type="term" value="C:cytoplasm"/>
    <property type="evidence" value="ECO:0007669"/>
    <property type="project" value="InterPro"/>
</dbReference>
<comment type="caution">
    <text evidence="7">The sequence shown here is derived from an EMBL/GenBank/DDBJ whole genome shotgun (WGS) entry which is preliminary data.</text>
</comment>
<dbReference type="Pfam" id="PF03534">
    <property type="entry name" value="SpvB"/>
    <property type="match status" value="1"/>
</dbReference>
<dbReference type="Proteomes" id="UP000061348">
    <property type="component" value="Unassembled WGS sequence"/>
</dbReference>